<dbReference type="Gene3D" id="1.25.40.10">
    <property type="entry name" value="Tetratricopeptide repeat domain"/>
    <property type="match status" value="1"/>
</dbReference>
<keyword evidence="2" id="KW-1185">Reference proteome</keyword>
<dbReference type="SUPFAM" id="SSF48452">
    <property type="entry name" value="TPR-like"/>
    <property type="match status" value="1"/>
</dbReference>
<name>A0A4V3XG36_9APHY</name>
<reference evidence="1 2" key="1">
    <citation type="submission" date="2019-02" db="EMBL/GenBank/DDBJ databases">
        <title>Genome sequencing of the rare red list fungi Antrodiella citrinella (Flaviporus citrinellus).</title>
        <authorList>
            <person name="Buettner E."/>
            <person name="Kellner H."/>
        </authorList>
    </citation>
    <scope>NUCLEOTIDE SEQUENCE [LARGE SCALE GENOMIC DNA]</scope>
    <source>
        <strain evidence="1 2">DSM 108506</strain>
    </source>
</reference>
<dbReference type="EMBL" id="SGPM01000515">
    <property type="protein sequence ID" value="THH19933.1"/>
    <property type="molecule type" value="Genomic_DNA"/>
</dbReference>
<dbReference type="Proteomes" id="UP000308730">
    <property type="component" value="Unassembled WGS sequence"/>
</dbReference>
<accession>A0A4V3XG36</accession>
<protein>
    <submittedName>
        <fullName evidence="1">Uncharacterized protein</fullName>
    </submittedName>
</protein>
<dbReference type="InterPro" id="IPR011990">
    <property type="entry name" value="TPR-like_helical_dom_sf"/>
</dbReference>
<proteinExistence type="predicted"/>
<gene>
    <name evidence="1" type="ORF">EUX98_g8683</name>
</gene>
<sequence length="174" mass="18921">MADKDKATQLKEAGNLKFKQRSFHEAVKLYCQAEAAAPHEAVYSSNLSAALYELGDYASCLQAICRATNKLTEQEAQSSLSPRLSTRLAKTLSYGVREGKISADLIQSSAVVIEKLSTEGAKPSASDELVTAWKLWDKVDGEMDVVRKGAPDAQIRLSRLPMFKAAALMHQTGS</sequence>
<dbReference type="AlphaFoldDB" id="A0A4V3XG36"/>
<organism evidence="1 2">
    <name type="scientific">Antrodiella citrinella</name>
    <dbReference type="NCBI Taxonomy" id="2447956"/>
    <lineage>
        <taxon>Eukaryota</taxon>
        <taxon>Fungi</taxon>
        <taxon>Dikarya</taxon>
        <taxon>Basidiomycota</taxon>
        <taxon>Agaricomycotina</taxon>
        <taxon>Agaricomycetes</taxon>
        <taxon>Polyporales</taxon>
        <taxon>Steccherinaceae</taxon>
        <taxon>Antrodiella</taxon>
    </lineage>
</organism>
<evidence type="ECO:0000313" key="1">
    <source>
        <dbReference type="EMBL" id="THH19933.1"/>
    </source>
</evidence>
<dbReference type="OrthoDB" id="3267700at2759"/>
<comment type="caution">
    <text evidence="1">The sequence shown here is derived from an EMBL/GenBank/DDBJ whole genome shotgun (WGS) entry which is preliminary data.</text>
</comment>
<evidence type="ECO:0000313" key="2">
    <source>
        <dbReference type="Proteomes" id="UP000308730"/>
    </source>
</evidence>